<dbReference type="EMBL" id="VNFK01000008">
    <property type="protein sequence ID" value="TVU62381.1"/>
    <property type="molecule type" value="Genomic_DNA"/>
</dbReference>
<reference evidence="8 9" key="1">
    <citation type="submission" date="2019-07" db="EMBL/GenBank/DDBJ databases">
        <title>Diversity of Bacteria from Kongsfjorden, Arctic.</title>
        <authorList>
            <person name="Yu Y."/>
        </authorList>
    </citation>
    <scope>NUCLEOTIDE SEQUENCE [LARGE SCALE GENOMIC DNA]</scope>
    <source>
        <strain evidence="8 9">SM1928</strain>
    </source>
</reference>
<dbReference type="AlphaFoldDB" id="A0A558GZS9"/>
<feature type="transmembrane region" description="Helical" evidence="7">
    <location>
        <begin position="120"/>
        <end position="143"/>
    </location>
</feature>
<accession>A0A558GZS9</accession>
<feature type="transmembrane region" description="Helical" evidence="7">
    <location>
        <begin position="149"/>
        <end position="165"/>
    </location>
</feature>
<evidence type="ECO:0000313" key="8">
    <source>
        <dbReference type="EMBL" id="TVU62381.1"/>
    </source>
</evidence>
<protein>
    <submittedName>
        <fullName evidence="8">Lipopolysaccharide biosynthesis protein</fullName>
    </submittedName>
</protein>
<keyword evidence="2" id="KW-1003">Cell membrane</keyword>
<dbReference type="Pfam" id="PF01943">
    <property type="entry name" value="Polysacc_synt"/>
    <property type="match status" value="1"/>
</dbReference>
<gene>
    <name evidence="8" type="ORF">FQP90_12125</name>
</gene>
<dbReference type="PANTHER" id="PTHR30250">
    <property type="entry name" value="PST FAMILY PREDICTED COLANIC ACID TRANSPORTER"/>
    <property type="match status" value="1"/>
</dbReference>
<feature type="transmembrane region" description="Helical" evidence="7">
    <location>
        <begin position="51"/>
        <end position="68"/>
    </location>
</feature>
<dbReference type="PANTHER" id="PTHR30250:SF11">
    <property type="entry name" value="O-ANTIGEN TRANSPORTER-RELATED"/>
    <property type="match status" value="1"/>
</dbReference>
<feature type="transmembrane region" description="Helical" evidence="7">
    <location>
        <begin position="323"/>
        <end position="346"/>
    </location>
</feature>
<dbReference type="OrthoDB" id="3320002at2"/>
<evidence type="ECO:0000256" key="7">
    <source>
        <dbReference type="SAM" id="Phobius"/>
    </source>
</evidence>
<evidence type="ECO:0000256" key="1">
    <source>
        <dbReference type="ARBA" id="ARBA00004651"/>
    </source>
</evidence>
<evidence type="ECO:0000256" key="3">
    <source>
        <dbReference type="ARBA" id="ARBA00022692"/>
    </source>
</evidence>
<feature type="transmembrane region" description="Helical" evidence="7">
    <location>
        <begin position="205"/>
        <end position="231"/>
    </location>
</feature>
<feature type="transmembrane region" description="Helical" evidence="7">
    <location>
        <begin position="358"/>
        <end position="377"/>
    </location>
</feature>
<comment type="subcellular location">
    <subcellularLocation>
        <location evidence="1">Cell membrane</location>
        <topology evidence="1">Multi-pass membrane protein</topology>
    </subcellularLocation>
</comment>
<feature type="transmembrane region" description="Helical" evidence="7">
    <location>
        <begin position="389"/>
        <end position="408"/>
    </location>
</feature>
<dbReference type="InterPro" id="IPR050833">
    <property type="entry name" value="Poly_Biosynth_Transport"/>
</dbReference>
<organism evidence="8 9">
    <name type="scientific">Paenarthrobacter nitroguajacolicus</name>
    <name type="common">Arthrobacter nitroguajacolicus</name>
    <dbReference type="NCBI Taxonomy" id="211146"/>
    <lineage>
        <taxon>Bacteria</taxon>
        <taxon>Bacillati</taxon>
        <taxon>Actinomycetota</taxon>
        <taxon>Actinomycetes</taxon>
        <taxon>Micrococcales</taxon>
        <taxon>Micrococcaceae</taxon>
        <taxon>Paenarthrobacter</taxon>
    </lineage>
</organism>
<name>A0A558GZS9_PAENT</name>
<feature type="region of interest" description="Disordered" evidence="6">
    <location>
        <begin position="1"/>
        <end position="32"/>
    </location>
</feature>
<keyword evidence="4 7" id="KW-1133">Transmembrane helix</keyword>
<keyword evidence="3 7" id="KW-0812">Transmembrane</keyword>
<sequence length="447" mass="46898">MGRQPETPSGCKTVPVGPVPSGKRPPKHPRFRQGATTMVALDQPVRRSHHALNAAGSLLVPLSSLLVAPLLTRSLGPAGQGDFSTSQSIIVVAASILGLGTSDSLAVYGNYWLRRFRFGAWMAVVVAAFVLASVAALAFVQAGFLQPDLSWSLGFGAVVFAAALVQRGEVLNRNMILALSVEKWITALSRLVLTAGLFFTDLLNLQTAVLTLVVPQVLGFLYLCAACVRVPREVSVATTRAMRQVTLRPLRTLNWAVLGGLGGVLLVNLDPIVLRPLIGAEQLGYYAIGMLVAELFTVAAKPFRDAAMAGGSGLRKATEFSAVIRWCALVMTAGVIVCAGSLWFLIPLVFGEEFHGAVLPAVILAVGGWAKGMGFLVNGILVKTGHARIRAYATLTAVLFSVGGMIVLSPMGAVGAAIAGSVAYVVMLAPGVVFLRARGRKSGGEFG</sequence>
<evidence type="ECO:0000256" key="4">
    <source>
        <dbReference type="ARBA" id="ARBA00022989"/>
    </source>
</evidence>
<dbReference type="GO" id="GO:0005886">
    <property type="term" value="C:plasma membrane"/>
    <property type="evidence" value="ECO:0007669"/>
    <property type="project" value="UniProtKB-SubCell"/>
</dbReference>
<feature type="transmembrane region" description="Helical" evidence="7">
    <location>
        <begin position="285"/>
        <end position="303"/>
    </location>
</feature>
<evidence type="ECO:0000256" key="6">
    <source>
        <dbReference type="SAM" id="MobiDB-lite"/>
    </source>
</evidence>
<dbReference type="InterPro" id="IPR002797">
    <property type="entry name" value="Polysacc_synth"/>
</dbReference>
<feature type="transmembrane region" description="Helical" evidence="7">
    <location>
        <begin position="88"/>
        <end position="108"/>
    </location>
</feature>
<proteinExistence type="predicted"/>
<comment type="caution">
    <text evidence="8">The sequence shown here is derived from an EMBL/GenBank/DDBJ whole genome shotgun (WGS) entry which is preliminary data.</text>
</comment>
<feature type="transmembrane region" description="Helical" evidence="7">
    <location>
        <begin position="177"/>
        <end position="199"/>
    </location>
</feature>
<evidence type="ECO:0000313" key="9">
    <source>
        <dbReference type="Proteomes" id="UP000316500"/>
    </source>
</evidence>
<dbReference type="Proteomes" id="UP000316500">
    <property type="component" value="Unassembled WGS sequence"/>
</dbReference>
<evidence type="ECO:0000256" key="2">
    <source>
        <dbReference type="ARBA" id="ARBA00022475"/>
    </source>
</evidence>
<evidence type="ECO:0000256" key="5">
    <source>
        <dbReference type="ARBA" id="ARBA00023136"/>
    </source>
</evidence>
<feature type="transmembrane region" description="Helical" evidence="7">
    <location>
        <begin position="252"/>
        <end position="273"/>
    </location>
</feature>
<keyword evidence="5 7" id="KW-0472">Membrane</keyword>
<feature type="transmembrane region" description="Helical" evidence="7">
    <location>
        <begin position="414"/>
        <end position="435"/>
    </location>
</feature>